<evidence type="ECO:0000259" key="4">
    <source>
        <dbReference type="Pfam" id="PF06071"/>
    </source>
</evidence>
<dbReference type="InterPro" id="IPR013029">
    <property type="entry name" value="YchF_C"/>
</dbReference>
<organism evidence="5 6">
    <name type="scientific">Populus deltoides</name>
    <name type="common">Eastern poplar</name>
    <name type="synonym">Eastern cottonwood</name>
    <dbReference type="NCBI Taxonomy" id="3696"/>
    <lineage>
        <taxon>Eukaryota</taxon>
        <taxon>Viridiplantae</taxon>
        <taxon>Streptophyta</taxon>
        <taxon>Embryophyta</taxon>
        <taxon>Tracheophyta</taxon>
        <taxon>Spermatophyta</taxon>
        <taxon>Magnoliopsida</taxon>
        <taxon>eudicotyledons</taxon>
        <taxon>Gunneridae</taxon>
        <taxon>Pentapetalae</taxon>
        <taxon>rosids</taxon>
        <taxon>fabids</taxon>
        <taxon>Malpighiales</taxon>
        <taxon>Salicaceae</taxon>
        <taxon>Saliceae</taxon>
        <taxon>Populus</taxon>
    </lineage>
</organism>
<dbReference type="SUPFAM" id="SSF52540">
    <property type="entry name" value="P-loop containing nucleoside triphosphate hydrolases"/>
    <property type="match status" value="1"/>
</dbReference>
<proteinExistence type="predicted"/>
<dbReference type="GO" id="GO:0016887">
    <property type="term" value="F:ATP hydrolysis activity"/>
    <property type="evidence" value="ECO:0007669"/>
    <property type="project" value="TreeGrafter"/>
</dbReference>
<dbReference type="InterPro" id="IPR027417">
    <property type="entry name" value="P-loop_NTPase"/>
</dbReference>
<dbReference type="GO" id="GO:0005524">
    <property type="term" value="F:ATP binding"/>
    <property type="evidence" value="ECO:0007669"/>
    <property type="project" value="UniProtKB-KW"/>
</dbReference>
<protein>
    <recommendedName>
        <fullName evidence="4">YchF C-terminal domain-containing protein</fullName>
    </recommendedName>
</protein>
<dbReference type="PANTHER" id="PTHR23305:SF18">
    <property type="entry name" value="OBG-TYPE G DOMAIN-CONTAINING PROTEIN"/>
    <property type="match status" value="1"/>
</dbReference>
<accession>A0A8T2XND7</accession>
<dbReference type="EMBL" id="JACEGQ020000011">
    <property type="protein sequence ID" value="KAH8494648.1"/>
    <property type="molecule type" value="Genomic_DNA"/>
</dbReference>
<dbReference type="Pfam" id="PF06071">
    <property type="entry name" value="YchF-GTPase_C"/>
    <property type="match status" value="1"/>
</dbReference>
<dbReference type="InterPro" id="IPR012675">
    <property type="entry name" value="Beta-grasp_dom_sf"/>
</dbReference>
<keyword evidence="2" id="KW-0067">ATP-binding</keyword>
<feature type="coiled-coil region" evidence="3">
    <location>
        <begin position="131"/>
        <end position="158"/>
    </location>
</feature>
<dbReference type="PANTHER" id="PTHR23305">
    <property type="entry name" value="OBG GTPASE FAMILY"/>
    <property type="match status" value="1"/>
</dbReference>
<dbReference type="Gene3D" id="1.10.150.300">
    <property type="entry name" value="TGS-like domain"/>
    <property type="match status" value="1"/>
</dbReference>
<evidence type="ECO:0000256" key="1">
    <source>
        <dbReference type="ARBA" id="ARBA00022741"/>
    </source>
</evidence>
<keyword evidence="6" id="KW-1185">Reference proteome</keyword>
<name>A0A8T2XND7_POPDE</name>
<dbReference type="InterPro" id="IPR023192">
    <property type="entry name" value="TGS-like_dom_sf"/>
</dbReference>
<dbReference type="GO" id="GO:0005737">
    <property type="term" value="C:cytoplasm"/>
    <property type="evidence" value="ECO:0007669"/>
    <property type="project" value="TreeGrafter"/>
</dbReference>
<dbReference type="Proteomes" id="UP000807159">
    <property type="component" value="Chromosome 11"/>
</dbReference>
<sequence>MGKVWFMGVVEFMVEKMVVQWRSDEWWLKFGGLLVGLYRATDIIMEKFYIHTPDDLTLSPNSQEKLVVLCFEDNDIVHVNGKVDPKWDFDVINLEFVCSLLLQVVLCFEDNDIVHVNGKVDPKWDFNVINLELVFSDLDQVEKRLEKLKKGKAKDSQSKLKEDAEKSAMERIRHALMDGKPARSVTLTDFEKDAVNHLCLLTMKPVIYVENVAESDLADSEINPNVKEVMNLASELQSGLVTISAQVESELTELPFEERSEFLNSLGVSESCFGNLIRATYRLLGLRTYFTSGEKETKAGTILSGILTAPQAAGVIHSDFEKGFIRAETVSILIRSFDFPKDFVSLFLYCAHLYSMNTKNLSTHPGKQCPCASPGLKTEQGLDKVLSRFDSNLSNLRCWTEVRRWAEIGQKLEILVKNIMLSVYNFAQAIDLTCRCESLSKPVQTHGQLSLSPTDSIICI</sequence>
<keyword evidence="3" id="KW-0175">Coiled coil</keyword>
<evidence type="ECO:0000313" key="5">
    <source>
        <dbReference type="EMBL" id="KAH8494648.1"/>
    </source>
</evidence>
<reference evidence="5" key="1">
    <citation type="journal article" date="2021" name="J. Hered.">
        <title>Genome Assembly of Salicaceae Populus deltoides (Eastern Cottonwood) I-69 Based on Nanopore Sequencing and Hi-C Technologies.</title>
        <authorList>
            <person name="Bai S."/>
            <person name="Wu H."/>
            <person name="Zhang J."/>
            <person name="Pan Z."/>
            <person name="Zhao W."/>
            <person name="Li Z."/>
            <person name="Tong C."/>
        </authorList>
    </citation>
    <scope>NUCLEOTIDE SEQUENCE</scope>
    <source>
        <tissue evidence="5">Leaf</tissue>
    </source>
</reference>
<dbReference type="AlphaFoldDB" id="A0A8T2XND7"/>
<feature type="domain" description="YchF C-terminal" evidence="4">
    <location>
        <begin position="286"/>
        <end position="331"/>
    </location>
</feature>
<evidence type="ECO:0000256" key="3">
    <source>
        <dbReference type="SAM" id="Coils"/>
    </source>
</evidence>
<dbReference type="FunFam" id="1.10.150.300:FF:000001">
    <property type="entry name" value="Ribosome-binding ATPase YchF"/>
    <property type="match status" value="1"/>
</dbReference>
<gene>
    <name evidence="5" type="ORF">H0E87_021150</name>
</gene>
<evidence type="ECO:0000256" key="2">
    <source>
        <dbReference type="ARBA" id="ARBA00022840"/>
    </source>
</evidence>
<dbReference type="Gene3D" id="3.10.20.30">
    <property type="match status" value="1"/>
</dbReference>
<comment type="caution">
    <text evidence="5">The sequence shown here is derived from an EMBL/GenBank/DDBJ whole genome shotgun (WGS) entry which is preliminary data.</text>
</comment>
<keyword evidence="1" id="KW-0547">Nucleotide-binding</keyword>
<evidence type="ECO:0000313" key="6">
    <source>
        <dbReference type="Proteomes" id="UP000807159"/>
    </source>
</evidence>